<name>C7Q9E9_CATAD</name>
<dbReference type="STRING" id="479433.Caci_5436"/>
<keyword evidence="5" id="KW-1185">Reference proteome</keyword>
<gene>
    <name evidence="4" type="ordered locus">Caci_5436</name>
</gene>
<dbReference type="HOGENOM" id="CLU_069356_18_2_11"/>
<protein>
    <submittedName>
        <fullName evidence="4">Transcriptional regulator, TetR family</fullName>
    </submittedName>
</protein>
<dbReference type="PROSITE" id="PS50977">
    <property type="entry name" value="HTH_TETR_2"/>
    <property type="match status" value="1"/>
</dbReference>
<dbReference type="KEGG" id="cai:Caci_5436"/>
<dbReference type="eggNOG" id="COG1309">
    <property type="taxonomic scope" value="Bacteria"/>
</dbReference>
<accession>C7Q9E9</accession>
<feature type="DNA-binding region" description="H-T-H motif" evidence="2">
    <location>
        <begin position="36"/>
        <end position="55"/>
    </location>
</feature>
<dbReference type="PRINTS" id="PR00455">
    <property type="entry name" value="HTHTETR"/>
</dbReference>
<evidence type="ECO:0000259" key="3">
    <source>
        <dbReference type="PROSITE" id="PS50977"/>
    </source>
</evidence>
<feature type="domain" description="HTH tetR-type" evidence="3">
    <location>
        <begin position="13"/>
        <end position="73"/>
    </location>
</feature>
<dbReference type="InterPro" id="IPR001647">
    <property type="entry name" value="HTH_TetR"/>
</dbReference>
<dbReference type="EMBL" id="CP001700">
    <property type="protein sequence ID" value="ACU74295.1"/>
    <property type="molecule type" value="Genomic_DNA"/>
</dbReference>
<dbReference type="RefSeq" id="WP_015794024.1">
    <property type="nucleotide sequence ID" value="NC_013131.1"/>
</dbReference>
<dbReference type="Proteomes" id="UP000000851">
    <property type="component" value="Chromosome"/>
</dbReference>
<dbReference type="InterPro" id="IPR050109">
    <property type="entry name" value="HTH-type_TetR-like_transc_reg"/>
</dbReference>
<evidence type="ECO:0000313" key="5">
    <source>
        <dbReference type="Proteomes" id="UP000000851"/>
    </source>
</evidence>
<dbReference type="AlphaFoldDB" id="C7Q9E9"/>
<dbReference type="InterPro" id="IPR009057">
    <property type="entry name" value="Homeodomain-like_sf"/>
</dbReference>
<evidence type="ECO:0000256" key="2">
    <source>
        <dbReference type="PROSITE-ProRule" id="PRU00335"/>
    </source>
</evidence>
<keyword evidence="1 2" id="KW-0238">DNA-binding</keyword>
<dbReference type="SUPFAM" id="SSF46689">
    <property type="entry name" value="Homeodomain-like"/>
    <property type="match status" value="1"/>
</dbReference>
<proteinExistence type="predicted"/>
<dbReference type="PANTHER" id="PTHR30055">
    <property type="entry name" value="HTH-TYPE TRANSCRIPTIONAL REGULATOR RUTR"/>
    <property type="match status" value="1"/>
</dbReference>
<dbReference type="Gene3D" id="1.10.357.10">
    <property type="entry name" value="Tetracycline Repressor, domain 2"/>
    <property type="match status" value="1"/>
</dbReference>
<dbReference type="Pfam" id="PF00440">
    <property type="entry name" value="TetR_N"/>
    <property type="match status" value="1"/>
</dbReference>
<dbReference type="GO" id="GO:0000976">
    <property type="term" value="F:transcription cis-regulatory region binding"/>
    <property type="evidence" value="ECO:0007669"/>
    <property type="project" value="TreeGrafter"/>
</dbReference>
<evidence type="ECO:0000313" key="4">
    <source>
        <dbReference type="EMBL" id="ACU74295.1"/>
    </source>
</evidence>
<dbReference type="PANTHER" id="PTHR30055:SF226">
    <property type="entry name" value="HTH-TYPE TRANSCRIPTIONAL REGULATOR PKSA"/>
    <property type="match status" value="1"/>
</dbReference>
<reference evidence="4 5" key="1">
    <citation type="journal article" date="2009" name="Stand. Genomic Sci.">
        <title>Complete genome sequence of Catenulispora acidiphila type strain (ID 139908).</title>
        <authorList>
            <person name="Copeland A."/>
            <person name="Lapidus A."/>
            <person name="Glavina Del Rio T."/>
            <person name="Nolan M."/>
            <person name="Lucas S."/>
            <person name="Chen F."/>
            <person name="Tice H."/>
            <person name="Cheng J.F."/>
            <person name="Bruce D."/>
            <person name="Goodwin L."/>
            <person name="Pitluck S."/>
            <person name="Mikhailova N."/>
            <person name="Pati A."/>
            <person name="Ivanova N."/>
            <person name="Mavromatis K."/>
            <person name="Chen A."/>
            <person name="Palaniappan K."/>
            <person name="Chain P."/>
            <person name="Land M."/>
            <person name="Hauser L."/>
            <person name="Chang Y.J."/>
            <person name="Jeffries C.D."/>
            <person name="Chertkov O."/>
            <person name="Brettin T."/>
            <person name="Detter J.C."/>
            <person name="Han C."/>
            <person name="Ali Z."/>
            <person name="Tindall B.J."/>
            <person name="Goker M."/>
            <person name="Bristow J."/>
            <person name="Eisen J.A."/>
            <person name="Markowitz V."/>
            <person name="Hugenholtz P."/>
            <person name="Kyrpides N.C."/>
            <person name="Klenk H.P."/>
        </authorList>
    </citation>
    <scope>NUCLEOTIDE SEQUENCE [LARGE SCALE GENOMIC DNA]</scope>
    <source>
        <strain evidence="5">DSM 44928 / JCM 14897 / NBRC 102108 / NRRL B-24433 / ID139908</strain>
    </source>
</reference>
<evidence type="ECO:0000256" key="1">
    <source>
        <dbReference type="ARBA" id="ARBA00023125"/>
    </source>
</evidence>
<dbReference type="InParanoid" id="C7Q9E9"/>
<dbReference type="GO" id="GO:0003700">
    <property type="term" value="F:DNA-binding transcription factor activity"/>
    <property type="evidence" value="ECO:0007669"/>
    <property type="project" value="TreeGrafter"/>
</dbReference>
<sequence length="205" mass="22587">MTTARRTQEERSAATRRLLLDATVECLVKHGYAGTTTTRVSELAGVSRGAQVHHFATKDELVVAAVRHLAEQQAMLVLARPDLLAGSADPVGDALELLWKAHQGPTFDAAIELWVAARTDPDLREATTAFERALTARFAEVSVILFGPEVTALPDFQLRLLTALEAIRGLRMVSFLHPNPSARLDERWQRSKALLRPLFEVSASR</sequence>
<organism evidence="4 5">
    <name type="scientific">Catenulispora acidiphila (strain DSM 44928 / JCM 14897 / NBRC 102108 / NRRL B-24433 / ID139908)</name>
    <dbReference type="NCBI Taxonomy" id="479433"/>
    <lineage>
        <taxon>Bacteria</taxon>
        <taxon>Bacillati</taxon>
        <taxon>Actinomycetota</taxon>
        <taxon>Actinomycetes</taxon>
        <taxon>Catenulisporales</taxon>
        <taxon>Catenulisporaceae</taxon>
        <taxon>Catenulispora</taxon>
    </lineage>
</organism>